<organism evidence="3 4">
    <name type="scientific">Pseudoduganella flava</name>
    <dbReference type="NCBI Taxonomy" id="871742"/>
    <lineage>
        <taxon>Bacteria</taxon>
        <taxon>Pseudomonadati</taxon>
        <taxon>Pseudomonadota</taxon>
        <taxon>Betaproteobacteria</taxon>
        <taxon>Burkholderiales</taxon>
        <taxon>Oxalobacteraceae</taxon>
        <taxon>Telluria group</taxon>
        <taxon>Pseudoduganella</taxon>
    </lineage>
</organism>
<comment type="caution">
    <text evidence="3">The sequence shown here is derived from an EMBL/GenBank/DDBJ whole genome shotgun (WGS) entry which is preliminary data.</text>
</comment>
<sequence>MNKSIAVALACLLAAVTAHADDMMKKDPMPMEPKMEPKMERKDAMKKKPMKQEGMKQEAMKHEAMKPQAMQDGAAMDAMPHDDMRKEMPAQPAATNH</sequence>
<dbReference type="RefSeq" id="WP_199271947.1">
    <property type="nucleotide sequence ID" value="NZ_CP046904.1"/>
</dbReference>
<evidence type="ECO:0000256" key="2">
    <source>
        <dbReference type="SAM" id="SignalP"/>
    </source>
</evidence>
<evidence type="ECO:0000313" key="4">
    <source>
        <dbReference type="Proteomes" id="UP000315112"/>
    </source>
</evidence>
<gene>
    <name evidence="3" type="ORF">IP92_05526</name>
</gene>
<proteinExistence type="predicted"/>
<feature type="region of interest" description="Disordered" evidence="1">
    <location>
        <begin position="24"/>
        <end position="68"/>
    </location>
</feature>
<name>A0A562PCJ2_9BURK</name>
<evidence type="ECO:0000313" key="3">
    <source>
        <dbReference type="EMBL" id="TWI42134.1"/>
    </source>
</evidence>
<dbReference type="AlphaFoldDB" id="A0A562PCJ2"/>
<evidence type="ECO:0000256" key="1">
    <source>
        <dbReference type="SAM" id="MobiDB-lite"/>
    </source>
</evidence>
<feature type="compositionally biased region" description="Basic and acidic residues" evidence="1">
    <location>
        <begin position="50"/>
        <end position="65"/>
    </location>
</feature>
<feature type="compositionally biased region" description="Basic and acidic residues" evidence="1">
    <location>
        <begin position="24"/>
        <end position="43"/>
    </location>
</feature>
<protein>
    <submittedName>
        <fullName evidence="3">Pentapeptide MXKDX repeat protein</fullName>
    </submittedName>
</protein>
<keyword evidence="2" id="KW-0732">Signal</keyword>
<reference evidence="3 4" key="1">
    <citation type="journal article" date="2015" name="Stand. Genomic Sci.">
        <title>Genomic Encyclopedia of Bacterial and Archaeal Type Strains, Phase III: the genomes of soil and plant-associated and newly described type strains.</title>
        <authorList>
            <person name="Whitman W.B."/>
            <person name="Woyke T."/>
            <person name="Klenk H.P."/>
            <person name="Zhou Y."/>
            <person name="Lilburn T.G."/>
            <person name="Beck B.J."/>
            <person name="De Vos P."/>
            <person name="Vandamme P."/>
            <person name="Eisen J.A."/>
            <person name="Garrity G."/>
            <person name="Hugenholtz P."/>
            <person name="Kyrpides N.C."/>
        </authorList>
    </citation>
    <scope>NUCLEOTIDE SEQUENCE [LARGE SCALE GENOMIC DNA]</scope>
    <source>
        <strain evidence="3 4">CGMCC 1.10685</strain>
    </source>
</reference>
<feature type="chain" id="PRO_5021747517" evidence="2">
    <location>
        <begin position="21"/>
        <end position="97"/>
    </location>
</feature>
<dbReference type="EMBL" id="VLKW01000015">
    <property type="protein sequence ID" value="TWI42134.1"/>
    <property type="molecule type" value="Genomic_DNA"/>
</dbReference>
<feature type="signal peptide" evidence="2">
    <location>
        <begin position="1"/>
        <end position="20"/>
    </location>
</feature>
<dbReference type="Proteomes" id="UP000315112">
    <property type="component" value="Unassembled WGS sequence"/>
</dbReference>
<accession>A0A562PCJ2</accession>